<accession>X1UKJ4</accession>
<dbReference type="PANTHER" id="PTHR42210">
    <property type="entry name" value="DNA POLYMERASE II LARGE SUBUNIT"/>
    <property type="match status" value="1"/>
</dbReference>
<evidence type="ECO:0000313" key="2">
    <source>
        <dbReference type="EMBL" id="GAJ04117.1"/>
    </source>
</evidence>
<organism evidence="2">
    <name type="scientific">marine sediment metagenome</name>
    <dbReference type="NCBI Taxonomy" id="412755"/>
    <lineage>
        <taxon>unclassified sequences</taxon>
        <taxon>metagenomes</taxon>
        <taxon>ecological metagenomes</taxon>
    </lineage>
</organism>
<name>X1UKJ4_9ZZZZ</name>
<sequence>MTQIENNHQSINIQEYFDKINQQLKKIYSIAVKARKKGLDPTLDVEIPIAKDIADRVEGLIGPKNVGKKIRKLEKQGLSREKVAFEIAEEICLGNFIEASKEELADQALRTSLALITESITAAPLEGIAKVKIKKNSD</sequence>
<gene>
    <name evidence="2" type="ORF">S12H4_48410</name>
</gene>
<dbReference type="InterPro" id="IPR016033">
    <property type="entry name" value="PolC_DP2_N"/>
</dbReference>
<dbReference type="PANTHER" id="PTHR42210:SF1">
    <property type="entry name" value="DNA POLYMERASE II LARGE SUBUNIT"/>
    <property type="match status" value="1"/>
</dbReference>
<dbReference type="GO" id="GO:0003887">
    <property type="term" value="F:DNA-directed DNA polymerase activity"/>
    <property type="evidence" value="ECO:0007669"/>
    <property type="project" value="InterPro"/>
</dbReference>
<feature type="non-terminal residue" evidence="2">
    <location>
        <position position="138"/>
    </location>
</feature>
<reference evidence="2" key="1">
    <citation type="journal article" date="2014" name="Front. Microbiol.">
        <title>High frequency of phylogenetically diverse reductive dehalogenase-homologous genes in deep subseafloor sedimentary metagenomes.</title>
        <authorList>
            <person name="Kawai M."/>
            <person name="Futagami T."/>
            <person name="Toyoda A."/>
            <person name="Takaki Y."/>
            <person name="Nishi S."/>
            <person name="Hori S."/>
            <person name="Arai W."/>
            <person name="Tsubouchi T."/>
            <person name="Morono Y."/>
            <person name="Uchiyama I."/>
            <person name="Ito T."/>
            <person name="Fujiyama A."/>
            <person name="Inagaki F."/>
            <person name="Takami H."/>
        </authorList>
    </citation>
    <scope>NUCLEOTIDE SEQUENCE</scope>
    <source>
        <strain evidence="2">Expedition CK06-06</strain>
    </source>
</reference>
<dbReference type="EMBL" id="BARW01030253">
    <property type="protein sequence ID" value="GAJ04117.1"/>
    <property type="molecule type" value="Genomic_DNA"/>
</dbReference>
<dbReference type="InterPro" id="IPR004475">
    <property type="entry name" value="PolC_DP2"/>
</dbReference>
<dbReference type="Pfam" id="PF03833">
    <property type="entry name" value="PolC_DP2_N"/>
    <property type="match status" value="1"/>
</dbReference>
<proteinExistence type="predicted"/>
<comment type="caution">
    <text evidence="2">The sequence shown here is derived from an EMBL/GenBank/DDBJ whole genome shotgun (WGS) entry which is preliminary data.</text>
</comment>
<dbReference type="AlphaFoldDB" id="X1UKJ4"/>
<feature type="domain" description="DNA polymerase II large subunit DP2 N-terminal" evidence="1">
    <location>
        <begin position="15"/>
        <end position="138"/>
    </location>
</feature>
<evidence type="ECO:0000259" key="1">
    <source>
        <dbReference type="Pfam" id="PF03833"/>
    </source>
</evidence>
<protein>
    <recommendedName>
        <fullName evidence="1">DNA polymerase II large subunit DP2 N-terminal domain-containing protein</fullName>
    </recommendedName>
</protein>
<dbReference type="GO" id="GO:0006260">
    <property type="term" value="P:DNA replication"/>
    <property type="evidence" value="ECO:0007669"/>
    <property type="project" value="InterPro"/>
</dbReference>
<dbReference type="GO" id="GO:0003677">
    <property type="term" value="F:DNA binding"/>
    <property type="evidence" value="ECO:0007669"/>
    <property type="project" value="InterPro"/>
</dbReference>